<reference evidence="2" key="1">
    <citation type="submission" date="2019-06" db="EMBL/GenBank/DDBJ databases">
        <authorList>
            <consortium name="Wellcome Sanger Institute Data Sharing"/>
        </authorList>
    </citation>
    <scope>NUCLEOTIDE SEQUENCE [LARGE SCALE GENOMIC DNA]</scope>
</reference>
<dbReference type="InterPro" id="IPR025398">
    <property type="entry name" value="DUF4371"/>
</dbReference>
<dbReference type="InterPro" id="IPR012337">
    <property type="entry name" value="RNaseH-like_sf"/>
</dbReference>
<feature type="domain" description="TTF-type" evidence="1">
    <location>
        <begin position="49"/>
        <end position="131"/>
    </location>
</feature>
<dbReference type="SMART" id="SM00597">
    <property type="entry name" value="ZnF_TTF"/>
    <property type="match status" value="1"/>
</dbReference>
<gene>
    <name evidence="2" type="primary">LOC115423375</name>
</gene>
<evidence type="ECO:0000313" key="2">
    <source>
        <dbReference type="Ensembl" id="ENSSORP00005027606.1"/>
    </source>
</evidence>
<keyword evidence="3" id="KW-1185">Reference proteome</keyword>
<sequence length="532" mass="60597">METKNSVLSLQKEPFHRRTLEEKLLVKELGPEQPDINIKEHIHDRGRSYTRSFSTSWYKKKAWLTASSETRAMFCFPCLLFQVPGTEQAWTHTGITTIKHFYDKANKHEQTKSHIENAMRLALFGNASIAVQLSEGYRTAIRRHNEEVDQNRLILKKVIDCFKCCGAFEGALRGHDESEHSKGLSDLDASLNAAFDEHLQIVTVFNGTSKTVQNELLDCMLSVAREQIVDEIRSTDFISIIVEASDIPAQCQFVIVIRYIDKAHNVQERFFELVSLQNATADSVATALLERLSSIIPAEHKTKLISQSYDGASVMRGATGGVRTKVQAVYENAHHVHCYAHQVNLVMQKVTSHMTKVRQFFFDVTGLSDFFSRSPKRTGVLDKVVVHRLPRSSAARRNFPSRAVNTVYEHKDDLLQCFVNIRDSDDFDPASIREAGGFLRLLEDEMFSFFLELFHLIMPHVDILYSEFQRRSINMIFIARAMKEFKVNLQKISASLPGLCDAHNSNLQQQQEAKKRCTRGPGELQTLATEVR</sequence>
<evidence type="ECO:0000259" key="1">
    <source>
        <dbReference type="SMART" id="SM00597"/>
    </source>
</evidence>
<dbReference type="PANTHER" id="PTHR45749:SF28">
    <property type="entry name" value="ZINC FINGER MYM-TYPE PROTEIN 1-LIKE-RELATED"/>
    <property type="match status" value="1"/>
</dbReference>
<reference evidence="2" key="2">
    <citation type="submission" date="2025-08" db="UniProtKB">
        <authorList>
            <consortium name="Ensembl"/>
        </authorList>
    </citation>
    <scope>IDENTIFICATION</scope>
</reference>
<accession>A0A673AEA0</accession>
<protein>
    <recommendedName>
        <fullName evidence="1">TTF-type domain-containing protein</fullName>
    </recommendedName>
</protein>
<dbReference type="InParanoid" id="A0A673AEA0"/>
<reference evidence="2" key="3">
    <citation type="submission" date="2025-09" db="UniProtKB">
        <authorList>
            <consortium name="Ensembl"/>
        </authorList>
    </citation>
    <scope>IDENTIFICATION</scope>
</reference>
<dbReference type="SUPFAM" id="SSF53098">
    <property type="entry name" value="Ribonuclease H-like"/>
    <property type="match status" value="1"/>
</dbReference>
<dbReference type="PANTHER" id="PTHR45749">
    <property type="match status" value="1"/>
</dbReference>
<dbReference type="AlphaFoldDB" id="A0A673AEA0"/>
<dbReference type="Proteomes" id="UP000472271">
    <property type="component" value="Chromosome 8"/>
</dbReference>
<evidence type="ECO:0000313" key="3">
    <source>
        <dbReference type="Proteomes" id="UP000472271"/>
    </source>
</evidence>
<dbReference type="Pfam" id="PF14291">
    <property type="entry name" value="DUF4371"/>
    <property type="match status" value="1"/>
</dbReference>
<dbReference type="InterPro" id="IPR006580">
    <property type="entry name" value="Znf_TTF"/>
</dbReference>
<name>A0A673AEA0_9TELE</name>
<dbReference type="Ensembl" id="ENSSORT00005028400.1">
    <property type="protein sequence ID" value="ENSSORP00005027606.1"/>
    <property type="gene ID" value="ENSSORG00005013186.1"/>
</dbReference>
<proteinExistence type="predicted"/>
<organism evidence="2 3">
    <name type="scientific">Sphaeramia orbicularis</name>
    <name type="common">orbiculate cardinalfish</name>
    <dbReference type="NCBI Taxonomy" id="375764"/>
    <lineage>
        <taxon>Eukaryota</taxon>
        <taxon>Metazoa</taxon>
        <taxon>Chordata</taxon>
        <taxon>Craniata</taxon>
        <taxon>Vertebrata</taxon>
        <taxon>Euteleostomi</taxon>
        <taxon>Actinopterygii</taxon>
        <taxon>Neopterygii</taxon>
        <taxon>Teleostei</taxon>
        <taxon>Neoteleostei</taxon>
        <taxon>Acanthomorphata</taxon>
        <taxon>Gobiaria</taxon>
        <taxon>Kurtiformes</taxon>
        <taxon>Apogonoidei</taxon>
        <taxon>Apogonidae</taxon>
        <taxon>Apogoninae</taxon>
        <taxon>Sphaeramia</taxon>
    </lineage>
</organism>